<evidence type="ECO:0000313" key="3">
    <source>
        <dbReference type="Proteomes" id="UP000813444"/>
    </source>
</evidence>
<feature type="region of interest" description="Disordered" evidence="1">
    <location>
        <begin position="1"/>
        <end position="25"/>
    </location>
</feature>
<proteinExistence type="predicted"/>
<keyword evidence="3" id="KW-1185">Reference proteome</keyword>
<sequence>MENHRPQLAGSKPSPLRIVKQSPDQQDLYIRHRSSEPMQTNTGSPSRNIDKDWSLSIMKKRGAHTLYEKTAGGEERYKPRGDHCVSLRANRQVLQDITSNQRNLSDLAPAVRARRQRRPFILDMVDEWAQLGHSPITCTEEPEQLGERQPEEGSPLSATVSTLAEGHTHHGHPYDSDIAAGGLFVSSEEGPARNSSACVLSPSIYVVAHTAGLRNGQRVVWAAVEISGRLSQPGSHQAFDGSRPLDRFFEFGCMYDLNVRILPTARASIVQVFHEEQFPTTIHAGSSILLLVHAMLDSREVARRRQHSEELIEDLELQLGESRVEYMDIYITYSHSAFPEHKTPEVNNGICSLQSRMETTATASLKICDTFSPWSPQPASASNPLWQLLERH</sequence>
<dbReference type="EMBL" id="JAGPNK010000001">
    <property type="protein sequence ID" value="KAH7328197.1"/>
    <property type="molecule type" value="Genomic_DNA"/>
</dbReference>
<organism evidence="2 3">
    <name type="scientific">Stachybotrys elegans</name>
    <dbReference type="NCBI Taxonomy" id="80388"/>
    <lineage>
        <taxon>Eukaryota</taxon>
        <taxon>Fungi</taxon>
        <taxon>Dikarya</taxon>
        <taxon>Ascomycota</taxon>
        <taxon>Pezizomycotina</taxon>
        <taxon>Sordariomycetes</taxon>
        <taxon>Hypocreomycetidae</taxon>
        <taxon>Hypocreales</taxon>
        <taxon>Stachybotryaceae</taxon>
        <taxon>Stachybotrys</taxon>
    </lineage>
</organism>
<feature type="region of interest" description="Disordered" evidence="1">
    <location>
        <begin position="139"/>
        <end position="158"/>
    </location>
</feature>
<evidence type="ECO:0000313" key="2">
    <source>
        <dbReference type="EMBL" id="KAH7328197.1"/>
    </source>
</evidence>
<evidence type="ECO:0000256" key="1">
    <source>
        <dbReference type="SAM" id="MobiDB-lite"/>
    </source>
</evidence>
<dbReference type="OrthoDB" id="5213862at2759"/>
<dbReference type="Proteomes" id="UP000813444">
    <property type="component" value="Unassembled WGS sequence"/>
</dbReference>
<dbReference type="AlphaFoldDB" id="A0A8K0WW16"/>
<protein>
    <submittedName>
        <fullName evidence="2">Uncharacterized protein</fullName>
    </submittedName>
</protein>
<name>A0A8K0WW16_9HYPO</name>
<accession>A0A8K0WW16</accession>
<comment type="caution">
    <text evidence="2">The sequence shown here is derived from an EMBL/GenBank/DDBJ whole genome shotgun (WGS) entry which is preliminary data.</text>
</comment>
<feature type="compositionally biased region" description="Polar residues" evidence="1">
    <location>
        <begin position="36"/>
        <end position="47"/>
    </location>
</feature>
<feature type="region of interest" description="Disordered" evidence="1">
    <location>
        <begin position="32"/>
        <end position="51"/>
    </location>
</feature>
<reference evidence="2" key="1">
    <citation type="journal article" date="2021" name="Nat. Commun.">
        <title>Genetic determinants of endophytism in the Arabidopsis root mycobiome.</title>
        <authorList>
            <person name="Mesny F."/>
            <person name="Miyauchi S."/>
            <person name="Thiergart T."/>
            <person name="Pickel B."/>
            <person name="Atanasova L."/>
            <person name="Karlsson M."/>
            <person name="Huettel B."/>
            <person name="Barry K.W."/>
            <person name="Haridas S."/>
            <person name="Chen C."/>
            <person name="Bauer D."/>
            <person name="Andreopoulos W."/>
            <person name="Pangilinan J."/>
            <person name="LaButti K."/>
            <person name="Riley R."/>
            <person name="Lipzen A."/>
            <person name="Clum A."/>
            <person name="Drula E."/>
            <person name="Henrissat B."/>
            <person name="Kohler A."/>
            <person name="Grigoriev I.V."/>
            <person name="Martin F.M."/>
            <person name="Hacquard S."/>
        </authorList>
    </citation>
    <scope>NUCLEOTIDE SEQUENCE</scope>
    <source>
        <strain evidence="2">MPI-CAGE-CH-0235</strain>
    </source>
</reference>
<gene>
    <name evidence="2" type="ORF">B0I35DRAFT_472940</name>
</gene>